<evidence type="ECO:0000313" key="1">
    <source>
        <dbReference type="EMBL" id="CDW29322.1"/>
    </source>
</evidence>
<accession>A0A0K2TUI4</accession>
<name>A0A0K2TUI4_LEPSM</name>
<proteinExistence type="predicted"/>
<dbReference type="EMBL" id="HACA01011961">
    <property type="protein sequence ID" value="CDW29322.1"/>
    <property type="molecule type" value="Transcribed_RNA"/>
</dbReference>
<reference evidence="1" key="1">
    <citation type="submission" date="2014-05" db="EMBL/GenBank/DDBJ databases">
        <authorList>
            <person name="Chronopoulou M."/>
        </authorList>
    </citation>
    <scope>NUCLEOTIDE SEQUENCE</scope>
    <source>
        <tissue evidence="1">Whole organism</tissue>
    </source>
</reference>
<dbReference type="AlphaFoldDB" id="A0A0K2TUI4"/>
<organism evidence="1">
    <name type="scientific">Lepeophtheirus salmonis</name>
    <name type="common">Salmon louse</name>
    <name type="synonym">Caligus salmonis</name>
    <dbReference type="NCBI Taxonomy" id="72036"/>
    <lineage>
        <taxon>Eukaryota</taxon>
        <taxon>Metazoa</taxon>
        <taxon>Ecdysozoa</taxon>
        <taxon>Arthropoda</taxon>
        <taxon>Crustacea</taxon>
        <taxon>Multicrustacea</taxon>
        <taxon>Hexanauplia</taxon>
        <taxon>Copepoda</taxon>
        <taxon>Siphonostomatoida</taxon>
        <taxon>Caligidae</taxon>
        <taxon>Lepeophtheirus</taxon>
    </lineage>
</organism>
<protein>
    <submittedName>
        <fullName evidence="1">Uncharacterized protein</fullName>
    </submittedName>
</protein>
<sequence length="54" mass="6155">MGVKYSCNRHKANISYCVKNFEVMVLDSGTIDFGNWNHTNHVIVSPNNTFNHEA</sequence>